<feature type="compositionally biased region" description="Acidic residues" evidence="2">
    <location>
        <begin position="1312"/>
        <end position="1342"/>
    </location>
</feature>
<feature type="domain" description="Fungal STAND N-terminal Goodbye" evidence="3">
    <location>
        <begin position="24"/>
        <end position="140"/>
    </location>
</feature>
<evidence type="ECO:0000256" key="1">
    <source>
        <dbReference type="ARBA" id="ARBA00022737"/>
    </source>
</evidence>
<feature type="region of interest" description="Disordered" evidence="2">
    <location>
        <begin position="1309"/>
        <end position="1342"/>
    </location>
</feature>
<dbReference type="Gene3D" id="1.25.40.10">
    <property type="entry name" value="Tetratricopeptide repeat domain"/>
    <property type="match status" value="1"/>
</dbReference>
<evidence type="ECO:0000256" key="2">
    <source>
        <dbReference type="SAM" id="MobiDB-lite"/>
    </source>
</evidence>
<dbReference type="SUPFAM" id="SSF52540">
    <property type="entry name" value="P-loop containing nucleoside triphosphate hydrolases"/>
    <property type="match status" value="1"/>
</dbReference>
<dbReference type="PANTHER" id="PTHR10039:SF17">
    <property type="entry name" value="FUNGAL STAND N-TERMINAL GOODBYE DOMAIN-CONTAINING PROTEIN-RELATED"/>
    <property type="match status" value="1"/>
</dbReference>
<organism evidence="5 6">
    <name type="scientific">Fusarium zealandicum</name>
    <dbReference type="NCBI Taxonomy" id="1053134"/>
    <lineage>
        <taxon>Eukaryota</taxon>
        <taxon>Fungi</taxon>
        <taxon>Dikarya</taxon>
        <taxon>Ascomycota</taxon>
        <taxon>Pezizomycotina</taxon>
        <taxon>Sordariomycetes</taxon>
        <taxon>Hypocreomycetidae</taxon>
        <taxon>Hypocreales</taxon>
        <taxon>Nectriaceae</taxon>
        <taxon>Fusarium</taxon>
        <taxon>Fusarium staphyleae species complex</taxon>
    </lineage>
</organism>
<feature type="domain" description="Nephrocystin 3-like N-terminal" evidence="4">
    <location>
        <begin position="321"/>
        <end position="491"/>
    </location>
</feature>
<reference evidence="5" key="2">
    <citation type="submission" date="2020-05" db="EMBL/GenBank/DDBJ databases">
        <authorList>
            <person name="Kim H.-S."/>
            <person name="Proctor R.H."/>
            <person name="Brown D.W."/>
        </authorList>
    </citation>
    <scope>NUCLEOTIDE SEQUENCE</scope>
    <source>
        <strain evidence="5">NRRL 22465</strain>
    </source>
</reference>
<keyword evidence="1" id="KW-0677">Repeat</keyword>
<comment type="caution">
    <text evidence="5">The sequence shown here is derived from an EMBL/GenBank/DDBJ whole genome shotgun (WGS) entry which is preliminary data.</text>
</comment>
<dbReference type="InterPro" id="IPR056884">
    <property type="entry name" value="NPHP3-like_N"/>
</dbReference>
<dbReference type="EMBL" id="JABEYC010000965">
    <property type="protein sequence ID" value="KAF4971548.1"/>
    <property type="molecule type" value="Genomic_DNA"/>
</dbReference>
<dbReference type="OrthoDB" id="448455at2759"/>
<evidence type="ECO:0000259" key="3">
    <source>
        <dbReference type="Pfam" id="PF17109"/>
    </source>
</evidence>
<gene>
    <name evidence="5" type="ORF">FZEAL_9832</name>
</gene>
<dbReference type="InterPro" id="IPR031350">
    <property type="entry name" value="Goodbye_dom"/>
</dbReference>
<dbReference type="Proteomes" id="UP000635477">
    <property type="component" value="Unassembled WGS sequence"/>
</dbReference>
<dbReference type="Pfam" id="PF17109">
    <property type="entry name" value="Goodbye"/>
    <property type="match status" value="1"/>
</dbReference>
<evidence type="ECO:0000313" key="6">
    <source>
        <dbReference type="Proteomes" id="UP000635477"/>
    </source>
</evidence>
<evidence type="ECO:0000259" key="4">
    <source>
        <dbReference type="Pfam" id="PF24883"/>
    </source>
</evidence>
<dbReference type="Pfam" id="PF24883">
    <property type="entry name" value="NPHP3_N"/>
    <property type="match status" value="1"/>
</dbReference>
<dbReference type="InterPro" id="IPR011990">
    <property type="entry name" value="TPR-like_helical_dom_sf"/>
</dbReference>
<name>A0A8H4U876_9HYPO</name>
<keyword evidence="6" id="KW-1185">Reference proteome</keyword>
<dbReference type="PANTHER" id="PTHR10039">
    <property type="entry name" value="AMELOGENIN"/>
    <property type="match status" value="1"/>
</dbReference>
<reference evidence="5" key="1">
    <citation type="journal article" date="2020" name="BMC Genomics">
        <title>Correction to: Identification and distribution of gene clusters required for synthesis of sphingolipid metabolism inhibitors in diverse species of the filamentous fungus Fusarium.</title>
        <authorList>
            <person name="Kim H.S."/>
            <person name="Lohmar J.M."/>
            <person name="Busman M."/>
            <person name="Brown D.W."/>
            <person name="Naumann T.A."/>
            <person name="Divon H.H."/>
            <person name="Lysoe E."/>
            <person name="Uhlig S."/>
            <person name="Proctor R.H."/>
        </authorList>
    </citation>
    <scope>NUCLEOTIDE SEQUENCE</scope>
    <source>
        <strain evidence="5">NRRL 22465</strain>
    </source>
</reference>
<protein>
    <recommendedName>
        <fullName evidence="7">Fungal STAND N-terminal Goodbye domain-containing protein</fullName>
    </recommendedName>
</protein>
<dbReference type="Gene3D" id="3.40.50.300">
    <property type="entry name" value="P-loop containing nucleotide triphosphate hydrolases"/>
    <property type="match status" value="1"/>
</dbReference>
<sequence length="1459" mass="166864">MSPNTEPSQPRGLEEDSRDVADLWKDALKAYKGIVGFDLEKKFDSVDAMIKQGSNEMDNFHKFRHDEKKVDRLRTLFASNLDYIEQGTQQLVSAAVPAFPPAAAIGTAITYMLGACRQVSADYDIVVVFFEDMNSFLQRIVILETRMPQHKTYQNCLMEVFTSFLTMCGYAHKYIELGRFKKWISNLLHGEDSELSGARRTMDTRLSRLQNATEFAILGNTEEIKKMSLELRSNQQSHAAMLEEQMQVMGTIRDTTETIRNDMAKLLKAFNEQKKQKGDQRSKNAADQSIPTAAKRIRNMLPEVEGDEHEYYILKDTIVNDTCNWVFDQPEWDEWLAKDEGSRSLLAITGQPGSGKSHIGATVYDKLMQEARNDASKHTCAAHFYFREQTQSLSDFLSAVITTINQILEQNAPICELLNAEWVKDETEIDVMKPDNLTRGLLGPAFSKTSKNHLYLMLDGIDELKELSLFAEFLKIVREEGLRISIVVTSRPHVLPAISEVVPVLNIKVEKKKQMQDLKTLVWNRLSSLSALRNFGRYVKQRVADRVEEFAPNMLYAEHMLLRFNALNREGAVLRNLDKPLPEGLHDLYEIVVEECYRRTGSNHQRLVNRLLHWVAHSFRALSLDEVVSLARSWADDNDFDLEEIPEPFDKFLRVGDPGADAEALAKIRAQGQWITGVNQLEKSQETFSPDTVYDDGALPVKFHERSMRSFFREAPKQEASLRWNTSEAHRQIFLDCAKLACVTGQDRTKINTLLKHYTTEYLVAHWQQIDVREHSVDEQAEVMEAFGSTMLNKPVYSTMLEWHGADYAAKFPDRVFDRISEWAKLIANTKPKLSQDVAQWWDEMVENPRNALVHLVKGHLRKLYKAPDSPSALISFQAVKSALQASNHNGMLVDQARKNFGDAVGDTSEPLTEDQASLAMEGLFEDVEMGASGYRAVAWLLLDHSYSDEAGMTGLKALEKAEEPLEKVFDLEVMARAHFPDELEKAYEYINSCLENINHESIPAWVKRMCYTTKARIQTCQEKTDEAAESFMQAKQSDPTTLTHGDALDEELSLFTKTKDTERWIATLKRWSPLERLTWMTWQYDDFGAERHRYLRNATAETAETDFVIQMYEQSIQYLDNVNAAAPIRCELALVHLEVLQETETARKVLDEVLDSGSTGYPYAVTDCYPDALLGHIIGYQSDVLYRLFRQSQDREVKAQLLQAVEGLLTRPLALDVPVYSETDLFQCPLVLARMYRKMGPVHEFQKTLERVMDTCILALKDKVGWNDIDNLVYLATALYILSQTAKNRDKLRRAARILISAQFSRLDPETKDDDSDGEDYSGSESEYSESDDEESPTDEGDLVESINPLFCEGACDGTKFKWWGGRTAYCCMTCYDGFFCEDCYEKRQAANRGDEPLKSRQYCGRDHEYLKLPIEGWQGVKDGKVMMEGEEPIEFQEFLRQVRDELCKEAWESFWEG</sequence>
<accession>A0A8H4U876</accession>
<evidence type="ECO:0000313" key="5">
    <source>
        <dbReference type="EMBL" id="KAF4971548.1"/>
    </source>
</evidence>
<dbReference type="InterPro" id="IPR027417">
    <property type="entry name" value="P-loop_NTPase"/>
</dbReference>
<evidence type="ECO:0008006" key="7">
    <source>
        <dbReference type="Google" id="ProtNLM"/>
    </source>
</evidence>
<proteinExistence type="predicted"/>